<accession>A0A8J6M800</accession>
<dbReference type="Pfam" id="PF00126">
    <property type="entry name" value="HTH_1"/>
    <property type="match status" value="1"/>
</dbReference>
<protein>
    <submittedName>
        <fullName evidence="6">LysR family transcriptional regulator</fullName>
    </submittedName>
</protein>
<dbReference type="InterPro" id="IPR050950">
    <property type="entry name" value="HTH-type_LysR_regulators"/>
</dbReference>
<dbReference type="GO" id="GO:0003677">
    <property type="term" value="F:DNA binding"/>
    <property type="evidence" value="ECO:0007669"/>
    <property type="project" value="UniProtKB-KW"/>
</dbReference>
<dbReference type="InterPro" id="IPR036390">
    <property type="entry name" value="WH_DNA-bd_sf"/>
</dbReference>
<dbReference type="PANTHER" id="PTHR30419">
    <property type="entry name" value="HTH-TYPE TRANSCRIPTIONAL REGULATOR YBHD"/>
    <property type="match status" value="1"/>
</dbReference>
<dbReference type="CDD" id="cd05466">
    <property type="entry name" value="PBP2_LTTR_substrate"/>
    <property type="match status" value="1"/>
</dbReference>
<evidence type="ECO:0000313" key="7">
    <source>
        <dbReference type="Proteomes" id="UP000661435"/>
    </source>
</evidence>
<dbReference type="InterPro" id="IPR000847">
    <property type="entry name" value="LysR_HTH_N"/>
</dbReference>
<dbReference type="SUPFAM" id="SSF46785">
    <property type="entry name" value="Winged helix' DNA-binding domain"/>
    <property type="match status" value="1"/>
</dbReference>
<dbReference type="Gene3D" id="1.10.10.10">
    <property type="entry name" value="Winged helix-like DNA-binding domain superfamily/Winged helix DNA-binding domain"/>
    <property type="match status" value="1"/>
</dbReference>
<name>A0A8J6M800_9FIRM</name>
<keyword evidence="3" id="KW-0238">DNA-binding</keyword>
<dbReference type="GO" id="GO:0003700">
    <property type="term" value="F:DNA-binding transcription factor activity"/>
    <property type="evidence" value="ECO:0007669"/>
    <property type="project" value="InterPro"/>
</dbReference>
<dbReference type="FunFam" id="1.10.10.10:FF:000001">
    <property type="entry name" value="LysR family transcriptional regulator"/>
    <property type="match status" value="1"/>
</dbReference>
<dbReference type="PROSITE" id="PS50931">
    <property type="entry name" value="HTH_LYSR"/>
    <property type="match status" value="1"/>
</dbReference>
<dbReference type="Proteomes" id="UP000661435">
    <property type="component" value="Unassembled WGS sequence"/>
</dbReference>
<keyword evidence="4" id="KW-0804">Transcription</keyword>
<dbReference type="GO" id="GO:0005829">
    <property type="term" value="C:cytosol"/>
    <property type="evidence" value="ECO:0007669"/>
    <property type="project" value="TreeGrafter"/>
</dbReference>
<evidence type="ECO:0000256" key="2">
    <source>
        <dbReference type="ARBA" id="ARBA00023015"/>
    </source>
</evidence>
<feature type="domain" description="HTH lysR-type" evidence="5">
    <location>
        <begin position="1"/>
        <end position="58"/>
    </location>
</feature>
<evidence type="ECO:0000256" key="1">
    <source>
        <dbReference type="ARBA" id="ARBA00009437"/>
    </source>
</evidence>
<evidence type="ECO:0000259" key="5">
    <source>
        <dbReference type="PROSITE" id="PS50931"/>
    </source>
</evidence>
<dbReference type="PRINTS" id="PR00039">
    <property type="entry name" value="HTHLYSR"/>
</dbReference>
<keyword evidence="2" id="KW-0805">Transcription regulation</keyword>
<keyword evidence="7" id="KW-1185">Reference proteome</keyword>
<comment type="similarity">
    <text evidence="1">Belongs to the LysR transcriptional regulatory family.</text>
</comment>
<evidence type="ECO:0000256" key="4">
    <source>
        <dbReference type="ARBA" id="ARBA00023163"/>
    </source>
</evidence>
<dbReference type="InterPro" id="IPR036388">
    <property type="entry name" value="WH-like_DNA-bd_sf"/>
</dbReference>
<dbReference type="Gene3D" id="3.40.190.290">
    <property type="match status" value="1"/>
</dbReference>
<dbReference type="InterPro" id="IPR005119">
    <property type="entry name" value="LysR_subst-bd"/>
</dbReference>
<gene>
    <name evidence="6" type="ORF">H8S57_04325</name>
</gene>
<comment type="caution">
    <text evidence="6">The sequence shown here is derived from an EMBL/GenBank/DDBJ whole genome shotgun (WGS) entry which is preliminary data.</text>
</comment>
<dbReference type="EMBL" id="JACOPP010000004">
    <property type="protein sequence ID" value="MBC5732951.1"/>
    <property type="molecule type" value="Genomic_DNA"/>
</dbReference>
<dbReference type="PANTHER" id="PTHR30419:SF8">
    <property type="entry name" value="NITROGEN ASSIMILATION TRANSCRIPTIONAL ACTIVATOR-RELATED"/>
    <property type="match status" value="1"/>
</dbReference>
<evidence type="ECO:0000313" key="6">
    <source>
        <dbReference type="EMBL" id="MBC5732951.1"/>
    </source>
</evidence>
<reference evidence="6" key="1">
    <citation type="submission" date="2020-08" db="EMBL/GenBank/DDBJ databases">
        <title>Genome public.</title>
        <authorList>
            <person name="Liu C."/>
            <person name="Sun Q."/>
        </authorList>
    </citation>
    <scope>NUCLEOTIDE SEQUENCE</scope>
    <source>
        <strain evidence="6">NSJ-51</strain>
    </source>
</reference>
<proteinExistence type="inferred from homology"/>
<organism evidence="6 7">
    <name type="scientific">Lawsonibacter hominis</name>
    <dbReference type="NCBI Taxonomy" id="2763053"/>
    <lineage>
        <taxon>Bacteria</taxon>
        <taxon>Bacillati</taxon>
        <taxon>Bacillota</taxon>
        <taxon>Clostridia</taxon>
        <taxon>Eubacteriales</taxon>
        <taxon>Oscillospiraceae</taxon>
        <taxon>Lawsonibacter</taxon>
    </lineage>
</organism>
<sequence length="296" mass="33939">MKLSQMRYFQAVCLYGSTTRAADSLFVSQPSISMAIKELEEELHVKLFVRQNNRMMLTREGSFFLERVNRVLDEVRTLEQTMQHLNSSSTVTLSLPPIVGDFFPNLLDRFMQEYPDYRLEVYEDAQGEVTNLLRESERDFAVAILNSIGDQEFVTYPFLKVELMLWTNIHSPLAQKARVSFRDIGTSPIVLFKDSYYQNSIIKNYFQEAGIEPNVMLYASQTATMKNFARKNLASTFLFVEECPGEPLLRGVHFEHPIIFSVGLIRLRDKHLSKAQEAFLAHMLHTAPGTSASSQT</sequence>
<dbReference type="AlphaFoldDB" id="A0A8J6M800"/>
<dbReference type="RefSeq" id="WP_186906849.1">
    <property type="nucleotide sequence ID" value="NZ_JACOPP010000004.1"/>
</dbReference>
<dbReference type="SUPFAM" id="SSF53850">
    <property type="entry name" value="Periplasmic binding protein-like II"/>
    <property type="match status" value="1"/>
</dbReference>
<evidence type="ECO:0000256" key="3">
    <source>
        <dbReference type="ARBA" id="ARBA00023125"/>
    </source>
</evidence>
<dbReference type="Pfam" id="PF03466">
    <property type="entry name" value="LysR_substrate"/>
    <property type="match status" value="1"/>
</dbReference>